<organism evidence="2">
    <name type="scientific">human gut metagenome</name>
    <dbReference type="NCBI Taxonomy" id="408170"/>
    <lineage>
        <taxon>unclassified sequences</taxon>
        <taxon>metagenomes</taxon>
        <taxon>organismal metagenomes</taxon>
    </lineage>
</organism>
<feature type="non-terminal residue" evidence="2">
    <location>
        <position position="71"/>
    </location>
</feature>
<dbReference type="EMBL" id="AZMM01001508">
    <property type="protein sequence ID" value="ETJ44492.1"/>
    <property type="molecule type" value="Genomic_DNA"/>
</dbReference>
<dbReference type="InterPro" id="IPR048488">
    <property type="entry name" value="AIMA-like_N"/>
</dbReference>
<sequence length="71" mass="6816">AVAVAGEELIIAARTTAPATAVECVLSLPSGTVRLPMAAVDGADSDAALLAGGDGPLAAAQEAALEADNGW</sequence>
<feature type="domain" description="1,3-alpha-isomaltosidase-like N-terminal" evidence="1">
    <location>
        <begin position="2"/>
        <end position="71"/>
    </location>
</feature>
<evidence type="ECO:0000259" key="1">
    <source>
        <dbReference type="Pfam" id="PF21568"/>
    </source>
</evidence>
<dbReference type="Pfam" id="PF21568">
    <property type="entry name" value="AIMA-like_N"/>
    <property type="match status" value="1"/>
</dbReference>
<dbReference type="AlphaFoldDB" id="W1YPT4"/>
<accession>W1YPT4</accession>
<reference evidence="2" key="1">
    <citation type="submission" date="2013-12" db="EMBL/GenBank/DDBJ databases">
        <title>A Varibaculum cambriense genome reconstructed from a premature infant gut community with otherwise low bacterial novelty that shifts toward anaerobic metabolism during the third week of life.</title>
        <authorList>
            <person name="Brown C.T."/>
            <person name="Sharon I."/>
            <person name="Thomas B.C."/>
            <person name="Castelle C.J."/>
            <person name="Morowitz M.J."/>
            <person name="Banfield J.F."/>
        </authorList>
    </citation>
    <scope>NUCLEOTIDE SEQUENCE</scope>
</reference>
<proteinExistence type="predicted"/>
<evidence type="ECO:0000313" key="2">
    <source>
        <dbReference type="EMBL" id="ETJ44492.1"/>
    </source>
</evidence>
<comment type="caution">
    <text evidence="2">The sequence shown here is derived from an EMBL/GenBank/DDBJ whole genome shotgun (WGS) entry which is preliminary data.</text>
</comment>
<name>W1YPT4_9ZZZZ</name>
<protein>
    <submittedName>
        <fullName evidence="2">Alpha-glucosidase</fullName>
    </submittedName>
</protein>
<feature type="non-terminal residue" evidence="2">
    <location>
        <position position="1"/>
    </location>
</feature>
<gene>
    <name evidence="2" type="ORF">Q604_UNBC01508G0001</name>
</gene>